<sequence length="334" mass="35531">MAGIQKPPAKSAAATTATTQTTKTTTCTTNGAVRRYLGVRQRPSGRWVAEIKDSSQRVRLWLGTFDTPEEAAQAYDEAARALRGENARTNFASTPTTTSNNNSTSSNSSTNNNTPNISSSSGLNFSALKAKLSKNLQSIMARTKDNKFSAKARVSDHFTFASIFHRNQYYNSNNKSGSASSSSTNGVVAHDMKSSIEKAVQPSIFVPPHRDYDVCSWDSSTSRSDSGSDIHQFVGLVDSNNGSSDLGEQTGFLLDQMMGLMNNGSTSHDGSSPNSASACSLPSSPMRVFAREDGGLSRSKRFKVSSSVIVPPTFSASPLSSSSHHVHSSGSTAT</sequence>
<keyword evidence="10" id="KW-1185">Reference proteome</keyword>
<dbReference type="SMART" id="SM00380">
    <property type="entry name" value="AP2"/>
    <property type="match status" value="1"/>
</dbReference>
<dbReference type="PANTHER" id="PTHR31194">
    <property type="entry name" value="SHN SHINE , DNA BINDING / TRANSCRIPTION FACTOR"/>
    <property type="match status" value="1"/>
</dbReference>
<keyword evidence="2" id="KW-0805">Transcription regulation</keyword>
<evidence type="ECO:0000256" key="3">
    <source>
        <dbReference type="ARBA" id="ARBA00023125"/>
    </source>
</evidence>
<feature type="region of interest" description="Disordered" evidence="7">
    <location>
        <begin position="1"/>
        <end position="23"/>
    </location>
</feature>
<dbReference type="InterPro" id="IPR001471">
    <property type="entry name" value="AP2/ERF_dom"/>
</dbReference>
<dbReference type="InterPro" id="IPR050913">
    <property type="entry name" value="AP2/ERF_ERF"/>
</dbReference>
<keyword evidence="3" id="KW-0238">DNA-binding</keyword>
<accession>A0AAP0K0C5</accession>
<evidence type="ECO:0000313" key="9">
    <source>
        <dbReference type="EMBL" id="KAK9143533.1"/>
    </source>
</evidence>
<feature type="compositionally biased region" description="Low complexity" evidence="7">
    <location>
        <begin position="315"/>
        <end position="334"/>
    </location>
</feature>
<comment type="caution">
    <text evidence="9">The sequence shown here is derived from an EMBL/GenBank/DDBJ whole genome shotgun (WGS) entry which is preliminary data.</text>
</comment>
<feature type="region of interest" description="Disordered" evidence="7">
    <location>
        <begin position="263"/>
        <end position="283"/>
    </location>
</feature>
<dbReference type="GO" id="GO:0003677">
    <property type="term" value="F:DNA binding"/>
    <property type="evidence" value="ECO:0007669"/>
    <property type="project" value="UniProtKB-KW"/>
</dbReference>
<dbReference type="Pfam" id="PF00847">
    <property type="entry name" value="AP2"/>
    <property type="match status" value="1"/>
</dbReference>
<comment type="subcellular location">
    <subcellularLocation>
        <location evidence="1">Nucleus</location>
    </subcellularLocation>
</comment>
<comment type="similarity">
    <text evidence="6">Belongs to the AP2/ERF transcription factor family. ERF subfamily.</text>
</comment>
<dbReference type="EMBL" id="JBBNAF010000005">
    <property type="protein sequence ID" value="KAK9143533.1"/>
    <property type="molecule type" value="Genomic_DNA"/>
</dbReference>
<reference evidence="9 10" key="1">
    <citation type="submission" date="2024-01" db="EMBL/GenBank/DDBJ databases">
        <title>Genome assemblies of Stephania.</title>
        <authorList>
            <person name="Yang L."/>
        </authorList>
    </citation>
    <scope>NUCLEOTIDE SEQUENCE [LARGE SCALE GENOMIC DNA]</scope>
    <source>
        <strain evidence="9">YNDBR</strain>
        <tissue evidence="9">Leaf</tissue>
    </source>
</reference>
<proteinExistence type="inferred from homology"/>
<feature type="compositionally biased region" description="Low complexity" evidence="7">
    <location>
        <begin position="93"/>
        <end position="118"/>
    </location>
</feature>
<organism evidence="9 10">
    <name type="scientific">Stephania yunnanensis</name>
    <dbReference type="NCBI Taxonomy" id="152371"/>
    <lineage>
        <taxon>Eukaryota</taxon>
        <taxon>Viridiplantae</taxon>
        <taxon>Streptophyta</taxon>
        <taxon>Embryophyta</taxon>
        <taxon>Tracheophyta</taxon>
        <taxon>Spermatophyta</taxon>
        <taxon>Magnoliopsida</taxon>
        <taxon>Ranunculales</taxon>
        <taxon>Menispermaceae</taxon>
        <taxon>Menispermoideae</taxon>
        <taxon>Cissampelideae</taxon>
        <taxon>Stephania</taxon>
    </lineage>
</organism>
<dbReference type="Proteomes" id="UP001420932">
    <property type="component" value="Unassembled WGS sequence"/>
</dbReference>
<dbReference type="PROSITE" id="PS51032">
    <property type="entry name" value="AP2_ERF"/>
    <property type="match status" value="1"/>
</dbReference>
<dbReference type="Gene3D" id="3.30.730.10">
    <property type="entry name" value="AP2/ERF domain"/>
    <property type="match status" value="1"/>
</dbReference>
<evidence type="ECO:0000256" key="7">
    <source>
        <dbReference type="SAM" id="MobiDB-lite"/>
    </source>
</evidence>
<dbReference type="InterPro" id="IPR016177">
    <property type="entry name" value="DNA-bd_dom_sf"/>
</dbReference>
<feature type="domain" description="AP2/ERF" evidence="8">
    <location>
        <begin position="35"/>
        <end position="92"/>
    </location>
</feature>
<dbReference type="PRINTS" id="PR00367">
    <property type="entry name" value="ETHRSPELEMNT"/>
</dbReference>
<dbReference type="FunFam" id="3.30.730.10:FF:000005">
    <property type="entry name" value="ethylene-responsive transcription factor RAP2-11"/>
    <property type="match status" value="1"/>
</dbReference>
<dbReference type="InterPro" id="IPR036955">
    <property type="entry name" value="AP2/ERF_dom_sf"/>
</dbReference>
<evidence type="ECO:0000313" key="10">
    <source>
        <dbReference type="Proteomes" id="UP001420932"/>
    </source>
</evidence>
<feature type="region of interest" description="Disordered" evidence="7">
    <location>
        <begin position="88"/>
        <end position="118"/>
    </location>
</feature>
<name>A0AAP0K0C5_9MAGN</name>
<dbReference type="SUPFAM" id="SSF54171">
    <property type="entry name" value="DNA-binding domain"/>
    <property type="match status" value="1"/>
</dbReference>
<dbReference type="CDD" id="cd00018">
    <property type="entry name" value="AP2"/>
    <property type="match status" value="1"/>
</dbReference>
<protein>
    <recommendedName>
        <fullName evidence="8">AP2/ERF domain-containing protein</fullName>
    </recommendedName>
</protein>
<keyword evidence="4" id="KW-0804">Transcription</keyword>
<evidence type="ECO:0000256" key="5">
    <source>
        <dbReference type="ARBA" id="ARBA00023242"/>
    </source>
</evidence>
<evidence type="ECO:0000256" key="1">
    <source>
        <dbReference type="ARBA" id="ARBA00004123"/>
    </source>
</evidence>
<dbReference type="GO" id="GO:0003700">
    <property type="term" value="F:DNA-binding transcription factor activity"/>
    <property type="evidence" value="ECO:0007669"/>
    <property type="project" value="InterPro"/>
</dbReference>
<feature type="region of interest" description="Disordered" evidence="7">
    <location>
        <begin position="313"/>
        <end position="334"/>
    </location>
</feature>
<keyword evidence="5" id="KW-0539">Nucleus</keyword>
<evidence type="ECO:0000256" key="2">
    <source>
        <dbReference type="ARBA" id="ARBA00023015"/>
    </source>
</evidence>
<evidence type="ECO:0000256" key="4">
    <source>
        <dbReference type="ARBA" id="ARBA00023163"/>
    </source>
</evidence>
<feature type="compositionally biased region" description="Low complexity" evidence="7">
    <location>
        <begin position="12"/>
        <end position="23"/>
    </location>
</feature>
<evidence type="ECO:0000259" key="8">
    <source>
        <dbReference type="PROSITE" id="PS51032"/>
    </source>
</evidence>
<dbReference type="GO" id="GO:0005634">
    <property type="term" value="C:nucleus"/>
    <property type="evidence" value="ECO:0007669"/>
    <property type="project" value="UniProtKB-SubCell"/>
</dbReference>
<evidence type="ECO:0000256" key="6">
    <source>
        <dbReference type="ARBA" id="ARBA00024343"/>
    </source>
</evidence>
<dbReference type="AlphaFoldDB" id="A0AAP0K0C5"/>
<dbReference type="PANTHER" id="PTHR31194:SF133">
    <property type="entry name" value="AP2_ERF DOMAIN-CONTAINING PROTEIN"/>
    <property type="match status" value="1"/>
</dbReference>
<gene>
    <name evidence="9" type="ORF">Syun_012933</name>
</gene>